<feature type="chain" id="PRO_5010354401" evidence="1">
    <location>
        <begin position="27"/>
        <end position="837"/>
    </location>
</feature>
<keyword evidence="1" id="KW-0732">Signal</keyword>
<dbReference type="SUPFAM" id="SSF102588">
    <property type="entry name" value="LmbE-like"/>
    <property type="match status" value="1"/>
</dbReference>
<dbReference type="RefSeq" id="WP_052952826.1">
    <property type="nucleotide sequence ID" value="NZ_FOMB01000041.1"/>
</dbReference>
<dbReference type="InterPro" id="IPR003737">
    <property type="entry name" value="GlcNAc_PI_deacetylase-related"/>
</dbReference>
<dbReference type="Proteomes" id="UP000182258">
    <property type="component" value="Unassembled WGS sequence"/>
</dbReference>
<proteinExistence type="predicted"/>
<evidence type="ECO:0000313" key="2">
    <source>
        <dbReference type="EMBL" id="SFD33048.1"/>
    </source>
</evidence>
<dbReference type="AlphaFoldDB" id="A0A1I1RL73"/>
<name>A0A1I1RL73_9HYPH</name>
<dbReference type="STRING" id="728005.SAMN04488059_14111"/>
<dbReference type="InterPro" id="IPR029062">
    <property type="entry name" value="Class_I_gatase-like"/>
</dbReference>
<sequence>MTRLTRRTFIAWVPPLLAATQVPAWAAPASDLELIASQKGEPAIVKLYRQLERLTSTMTLMTTGAHPDDEPSGMLAALRHVYGIHPVLYCITRGEGGQNAIGPERGSVLGVLRTREMTEASRALDASLAFGSQGHNDHMHDFGFSKDPNATIDRWGRDRVIERMTWAVRQYKPDVIMNCFLDVGGQHGHHRAANVATFIVAELSGNEAEFPEQIAAGLQPWTVPKIYQPAWGGGGGVYDDETPPPPTTLVIKAPERDPISGATFPQMGEWSRSCHLTQGMGRWRPDPQTEWPINLSWTADGQGGRQESDIRDGVLATLGQIAELDGMPARGAEALRTAQGLIDEAVADYGDPVSVKAKLVEIAKALGEARAQLPAELKNNAAHRLDRKIKETDLALATAAGLNIRAFTEGADLRPGADILVKTIVDGPQGIAVDSVEVIARDGISGGANGEDGISVSVDGDAALTNPLTGQFDPLGGNGDAFLRLTATIDGHKVVLDIDLEDALRVLPEASLELKPDAVVFNTETEIVPVKMTAVVSGATTADLDFQLPEGWTITATGDTGSEAGTFELAPPADLGTTRITIAPKLLEKQAYAINVFTYPHIGRSVVPTEVAVPVQSVGAVIPEGRIGYIGGGNDNVATWLVRLGVELAELTPSDMESGAYRDLDTLVVGIFSFGRRPDLVAALPGVHEWVRNGGHLVTLYHRPSDGWDVATVPLAPLTIGSPSIRYRVTDAHAVVNVLEPDHPLLNYPNTITETDWANWDKERGLYFASEWDEVYVPLLAMSDAGEEPLTGSLLSAEIGEGRHTHTSLVLHHQLDKLTPGAFRLMANLIQPAKRPG</sequence>
<dbReference type="EMBL" id="FOMB01000041">
    <property type="protein sequence ID" value="SFD33048.1"/>
    <property type="molecule type" value="Genomic_DNA"/>
</dbReference>
<accession>A0A1I1RL73</accession>
<organism evidence="2 3">
    <name type="scientific">Devosia psychrophila</name>
    <dbReference type="NCBI Taxonomy" id="728005"/>
    <lineage>
        <taxon>Bacteria</taxon>
        <taxon>Pseudomonadati</taxon>
        <taxon>Pseudomonadota</taxon>
        <taxon>Alphaproteobacteria</taxon>
        <taxon>Hyphomicrobiales</taxon>
        <taxon>Devosiaceae</taxon>
        <taxon>Devosia</taxon>
    </lineage>
</organism>
<dbReference type="InterPro" id="IPR024078">
    <property type="entry name" value="LmbE-like_dom_sf"/>
</dbReference>
<protein>
    <submittedName>
        <fullName evidence="2">N-acetylglucosaminyl deacetylase, LmbE family</fullName>
    </submittedName>
</protein>
<dbReference type="OrthoDB" id="9759749at2"/>
<dbReference type="Gene3D" id="3.40.50.10320">
    <property type="entry name" value="LmbE-like"/>
    <property type="match status" value="1"/>
</dbReference>
<gene>
    <name evidence="2" type="ORF">SAMN04488059_14111</name>
</gene>
<reference evidence="2 3" key="1">
    <citation type="submission" date="2016-10" db="EMBL/GenBank/DDBJ databases">
        <authorList>
            <person name="de Groot N.N."/>
        </authorList>
    </citation>
    <scope>NUCLEOTIDE SEQUENCE [LARGE SCALE GENOMIC DNA]</scope>
    <source>
        <strain evidence="2 3">CGMCC 1.10210</strain>
    </source>
</reference>
<feature type="signal peptide" evidence="1">
    <location>
        <begin position="1"/>
        <end position="26"/>
    </location>
</feature>
<evidence type="ECO:0000256" key="1">
    <source>
        <dbReference type="SAM" id="SignalP"/>
    </source>
</evidence>
<dbReference type="SUPFAM" id="SSF52317">
    <property type="entry name" value="Class I glutamine amidotransferase-like"/>
    <property type="match status" value="1"/>
</dbReference>
<evidence type="ECO:0000313" key="3">
    <source>
        <dbReference type="Proteomes" id="UP000182258"/>
    </source>
</evidence>
<dbReference type="Pfam" id="PF02585">
    <property type="entry name" value="PIG-L"/>
    <property type="match status" value="1"/>
</dbReference>